<organism evidence="2 3">
    <name type="scientific">Cytobacillus mangrovibacter</name>
    <dbReference type="NCBI Taxonomy" id="3299024"/>
    <lineage>
        <taxon>Bacteria</taxon>
        <taxon>Bacillati</taxon>
        <taxon>Bacillota</taxon>
        <taxon>Bacilli</taxon>
        <taxon>Bacillales</taxon>
        <taxon>Bacillaceae</taxon>
        <taxon>Cytobacillus</taxon>
    </lineage>
</organism>
<reference evidence="2 3" key="1">
    <citation type="submission" date="2024-08" db="EMBL/GenBank/DDBJ databases">
        <title>Two novel Cytobacillus novel species.</title>
        <authorList>
            <person name="Liu G."/>
        </authorList>
    </citation>
    <scope>NUCLEOTIDE SEQUENCE [LARGE SCALE GENOMIC DNA]</scope>
    <source>
        <strain evidence="2 3">FJAT-53684</strain>
    </source>
</reference>
<feature type="region of interest" description="Disordered" evidence="1">
    <location>
        <begin position="92"/>
        <end position="116"/>
    </location>
</feature>
<feature type="compositionally biased region" description="Basic and acidic residues" evidence="1">
    <location>
        <begin position="107"/>
        <end position="116"/>
    </location>
</feature>
<dbReference type="InterPro" id="IPR024999">
    <property type="entry name" value="DUF3905"/>
</dbReference>
<name>A0ABW6K1D2_9BACI</name>
<dbReference type="Proteomes" id="UP001601058">
    <property type="component" value="Unassembled WGS sequence"/>
</dbReference>
<evidence type="ECO:0000313" key="2">
    <source>
        <dbReference type="EMBL" id="MFE8697921.1"/>
    </source>
</evidence>
<proteinExistence type="predicted"/>
<dbReference type="EMBL" id="JBIACJ010000009">
    <property type="protein sequence ID" value="MFE8697921.1"/>
    <property type="molecule type" value="Genomic_DNA"/>
</dbReference>
<dbReference type="RefSeq" id="WP_389221824.1">
    <property type="nucleotide sequence ID" value="NZ_JBIACJ010000009.1"/>
</dbReference>
<comment type="caution">
    <text evidence="2">The sequence shown here is derived from an EMBL/GenBank/DDBJ whole genome shotgun (WGS) entry which is preliminary data.</text>
</comment>
<keyword evidence="3" id="KW-1185">Reference proteome</keyword>
<evidence type="ECO:0000313" key="3">
    <source>
        <dbReference type="Proteomes" id="UP001601058"/>
    </source>
</evidence>
<gene>
    <name evidence="2" type="ORF">ACFYKT_16390</name>
</gene>
<dbReference type="Pfam" id="PF13045">
    <property type="entry name" value="DUF3905"/>
    <property type="match status" value="1"/>
</dbReference>
<accession>A0ABW6K1D2</accession>
<protein>
    <submittedName>
        <fullName evidence="2">DUF3905 domain-containing protein</fullName>
    </submittedName>
</protein>
<sequence>MKNKKELINKNMDINETLPHQIEAPSFKNTGIKMEPPFKNSQGVIIGDSFYASKNSPLENWSDEIDPAIMAGDEWVHPTNDIGWNTAENKALLESKKPPQAYPFMHPTKDVSRGTD</sequence>
<evidence type="ECO:0000256" key="1">
    <source>
        <dbReference type="SAM" id="MobiDB-lite"/>
    </source>
</evidence>